<dbReference type="SUPFAM" id="SSF88697">
    <property type="entry name" value="PUA domain-like"/>
    <property type="match status" value="1"/>
</dbReference>
<comment type="caution">
    <text evidence="2">The sequence shown here is derived from an EMBL/GenBank/DDBJ whole genome shotgun (WGS) entry which is preliminary data.</text>
</comment>
<dbReference type="PANTHER" id="PTHR39661">
    <property type="entry name" value="UPF0310 PROTEIN MJECL36"/>
    <property type="match status" value="1"/>
</dbReference>
<organism evidence="2">
    <name type="scientific">Archaeoglobus fulgidus</name>
    <dbReference type="NCBI Taxonomy" id="2234"/>
    <lineage>
        <taxon>Archaea</taxon>
        <taxon>Methanobacteriati</taxon>
        <taxon>Methanobacteriota</taxon>
        <taxon>Archaeoglobi</taxon>
        <taxon>Archaeoglobales</taxon>
        <taxon>Archaeoglobaceae</taxon>
        <taxon>Archaeoglobus</taxon>
    </lineage>
</organism>
<protein>
    <submittedName>
        <fullName evidence="2">EVE domain-containing protein</fullName>
    </submittedName>
</protein>
<dbReference type="Pfam" id="PF01878">
    <property type="entry name" value="EVE"/>
    <property type="match status" value="1"/>
</dbReference>
<dbReference type="PANTHER" id="PTHR39661:SF1">
    <property type="entry name" value="UPF0310 PROTEIN MJECL36"/>
    <property type="match status" value="1"/>
</dbReference>
<dbReference type="AlphaFoldDB" id="A0A7C3RAL6"/>
<dbReference type="Gene3D" id="3.10.590.10">
    <property type="entry name" value="ph1033 like domains"/>
    <property type="match status" value="1"/>
</dbReference>
<sequence length="148" mass="17368">MVAYWLYITNEKNWKVIRFENVFTVAGRHKDIIAKLKPGNEFLIYLKQRIEGEMKPSRVVAVYEAESEVFRESLKIFKPPKEIGNETFQFGIKLRAVKDFDKPVKFTFNPQAEVHHKRAEIVKTLDEQGDKRDSEEDFELILNVGCCE</sequence>
<reference evidence="2" key="1">
    <citation type="journal article" date="2020" name="mSystems">
        <title>Genome- and Community-Level Interaction Insights into Carbon Utilization and Element Cycling Functions of Hydrothermarchaeota in Hydrothermal Sediment.</title>
        <authorList>
            <person name="Zhou Z."/>
            <person name="Liu Y."/>
            <person name="Xu W."/>
            <person name="Pan J."/>
            <person name="Luo Z.H."/>
            <person name="Li M."/>
        </authorList>
    </citation>
    <scope>NUCLEOTIDE SEQUENCE [LARGE SCALE GENOMIC DNA]</scope>
    <source>
        <strain evidence="2">SpSt-87</strain>
    </source>
</reference>
<dbReference type="EMBL" id="DTLB01000052">
    <property type="protein sequence ID" value="HFW33242.1"/>
    <property type="molecule type" value="Genomic_DNA"/>
</dbReference>
<dbReference type="InterPro" id="IPR015947">
    <property type="entry name" value="PUA-like_sf"/>
</dbReference>
<evidence type="ECO:0000313" key="2">
    <source>
        <dbReference type="EMBL" id="HFW33242.1"/>
    </source>
</evidence>
<dbReference type="InterPro" id="IPR002740">
    <property type="entry name" value="EVE_domain"/>
</dbReference>
<proteinExistence type="predicted"/>
<accession>A0A7C3RAL6</accession>
<feature type="domain" description="EVE" evidence="1">
    <location>
        <begin position="3"/>
        <end position="142"/>
    </location>
</feature>
<gene>
    <name evidence="2" type="ORF">ENW66_09915</name>
</gene>
<name>A0A7C3RAL6_ARCFL</name>
<evidence type="ECO:0000259" key="1">
    <source>
        <dbReference type="Pfam" id="PF01878"/>
    </source>
</evidence>